<evidence type="ECO:0000256" key="1">
    <source>
        <dbReference type="SAM" id="MobiDB-lite"/>
    </source>
</evidence>
<evidence type="ECO:0000313" key="2">
    <source>
        <dbReference type="EMBL" id="ACB13044.1"/>
    </source>
</evidence>
<accession>B4Y368</accession>
<organism evidence="2">
    <name type="scientific">Thauera sp. B4</name>
    <dbReference type="NCBI Taxonomy" id="503999"/>
    <lineage>
        <taxon>Bacteria</taxon>
        <taxon>Pseudomonadati</taxon>
        <taxon>Pseudomonadota</taxon>
        <taxon>Betaproteobacteria</taxon>
        <taxon>Rhodocyclales</taxon>
        <taxon>Zoogloeaceae</taxon>
        <taxon>Thauera</taxon>
    </lineage>
</organism>
<proteinExistence type="predicted"/>
<name>B4Y368_9RHOO</name>
<feature type="compositionally biased region" description="Basic residues" evidence="1">
    <location>
        <begin position="71"/>
        <end position="80"/>
    </location>
</feature>
<sequence length="80" mass="9314">MIRPTTRRPPMSPTVREHPRPVRHAPFGDQEASHPRKQKRPDIIQAFSTLFARNKSCSAQIKSKTSLQPRRGLHRHLTQR</sequence>
<protein>
    <submittedName>
        <fullName evidence="2">Uncharacterized protein</fullName>
    </submittedName>
</protein>
<feature type="region of interest" description="Disordered" evidence="1">
    <location>
        <begin position="57"/>
        <end position="80"/>
    </location>
</feature>
<feature type="compositionally biased region" description="Polar residues" evidence="1">
    <location>
        <begin position="57"/>
        <end position="68"/>
    </location>
</feature>
<dbReference type="AlphaFoldDB" id="B4Y368"/>
<reference evidence="2" key="1">
    <citation type="journal article" date="2008" name="J. Bacteriol.">
        <title>The evolution of class 1 integrons and the rise of antibiotic resistance.</title>
        <authorList>
            <person name="Gillings M."/>
            <person name="Boucher Y."/>
            <person name="Labbate M."/>
            <person name="Holmes A."/>
            <person name="Krishnan S."/>
            <person name="Holley M."/>
            <person name="Stokes H.W."/>
        </authorList>
    </citation>
    <scope>NUCLEOTIDE SEQUENCE</scope>
</reference>
<dbReference type="EMBL" id="EU327991">
    <property type="protein sequence ID" value="ACB13044.1"/>
    <property type="molecule type" value="Genomic_DNA"/>
</dbReference>
<feature type="region of interest" description="Disordered" evidence="1">
    <location>
        <begin position="1"/>
        <end position="42"/>
    </location>
</feature>